<keyword evidence="1" id="KW-1133">Transmembrane helix</keyword>
<evidence type="ECO:0000256" key="1">
    <source>
        <dbReference type="SAM" id="Phobius"/>
    </source>
</evidence>
<dbReference type="EMBL" id="JBHRWR010000017">
    <property type="protein sequence ID" value="MFC3576023.1"/>
    <property type="molecule type" value="Genomic_DNA"/>
</dbReference>
<dbReference type="Pfam" id="PF08592">
    <property type="entry name" value="Anthrone_oxy"/>
    <property type="match status" value="1"/>
</dbReference>
<keyword evidence="3" id="KW-1185">Reference proteome</keyword>
<comment type="caution">
    <text evidence="2">The sequence shown here is derived from an EMBL/GenBank/DDBJ whole genome shotgun (WGS) entry which is preliminary data.</text>
</comment>
<feature type="transmembrane region" description="Helical" evidence="1">
    <location>
        <begin position="53"/>
        <end position="72"/>
    </location>
</feature>
<sequence length="149" mass="15879">MVEALSVLVLLGTGLVAGVLFAVALSVMPALIAMTPERYVDTHKLLGRRYDRIMPFIVTGSTAIDVGLAVRADGGPRLLFALAALCMAGVAVVSQTRNVPMNRKVKQTRPEDLGPGWRDPRPAWRDWHLVRTCCAVAGCALTAAGVVLS</sequence>
<keyword evidence="1" id="KW-0812">Transmembrane</keyword>
<proteinExistence type="predicted"/>
<accession>A0ABV7SH80</accession>
<gene>
    <name evidence="2" type="ORF">ACFOZ0_22600</name>
</gene>
<reference evidence="3" key="1">
    <citation type="journal article" date="2019" name="Int. J. Syst. Evol. Microbiol.">
        <title>The Global Catalogue of Microorganisms (GCM) 10K type strain sequencing project: providing services to taxonomists for standard genome sequencing and annotation.</title>
        <authorList>
            <consortium name="The Broad Institute Genomics Platform"/>
            <consortium name="The Broad Institute Genome Sequencing Center for Infectious Disease"/>
            <person name="Wu L."/>
            <person name="Ma J."/>
        </authorList>
    </citation>
    <scope>NUCLEOTIDE SEQUENCE [LARGE SCALE GENOMIC DNA]</scope>
    <source>
        <strain evidence="3">CGMCC 4.7035</strain>
    </source>
</reference>
<feature type="transmembrane region" description="Helical" evidence="1">
    <location>
        <begin position="78"/>
        <end position="96"/>
    </location>
</feature>
<organism evidence="2 3">
    <name type="scientific">Streptomyces yaanensis</name>
    <dbReference type="NCBI Taxonomy" id="1142239"/>
    <lineage>
        <taxon>Bacteria</taxon>
        <taxon>Bacillati</taxon>
        <taxon>Actinomycetota</taxon>
        <taxon>Actinomycetes</taxon>
        <taxon>Kitasatosporales</taxon>
        <taxon>Streptomycetaceae</taxon>
        <taxon>Streptomyces</taxon>
    </lineage>
</organism>
<dbReference type="RefSeq" id="WP_310775160.1">
    <property type="nucleotide sequence ID" value="NZ_JBHRWR010000017.1"/>
</dbReference>
<dbReference type="InterPro" id="IPR013901">
    <property type="entry name" value="Anthrone_oxy"/>
</dbReference>
<name>A0ABV7SH80_9ACTN</name>
<protein>
    <submittedName>
        <fullName evidence="2">DUF1772 domain-containing protein</fullName>
    </submittedName>
</protein>
<evidence type="ECO:0000313" key="2">
    <source>
        <dbReference type="EMBL" id="MFC3576023.1"/>
    </source>
</evidence>
<keyword evidence="1" id="KW-0472">Membrane</keyword>
<feature type="transmembrane region" description="Helical" evidence="1">
    <location>
        <begin position="6"/>
        <end position="32"/>
    </location>
</feature>
<dbReference type="Proteomes" id="UP001595701">
    <property type="component" value="Unassembled WGS sequence"/>
</dbReference>
<evidence type="ECO:0000313" key="3">
    <source>
        <dbReference type="Proteomes" id="UP001595701"/>
    </source>
</evidence>